<accession>A0A1Q3EP01</accession>
<organism evidence="1 2">
    <name type="scientific">Lentinula edodes</name>
    <name type="common">Shiitake mushroom</name>
    <name type="synonym">Lentinus edodes</name>
    <dbReference type="NCBI Taxonomy" id="5353"/>
    <lineage>
        <taxon>Eukaryota</taxon>
        <taxon>Fungi</taxon>
        <taxon>Dikarya</taxon>
        <taxon>Basidiomycota</taxon>
        <taxon>Agaricomycotina</taxon>
        <taxon>Agaricomycetes</taxon>
        <taxon>Agaricomycetidae</taxon>
        <taxon>Agaricales</taxon>
        <taxon>Marasmiineae</taxon>
        <taxon>Omphalotaceae</taxon>
        <taxon>Lentinula</taxon>
    </lineage>
</organism>
<name>A0A1Q3EP01_LENED</name>
<dbReference type="AlphaFoldDB" id="A0A1Q3EP01"/>
<comment type="caution">
    <text evidence="1">The sequence shown here is derived from an EMBL/GenBank/DDBJ whole genome shotgun (WGS) entry which is preliminary data.</text>
</comment>
<reference evidence="1 2" key="1">
    <citation type="submission" date="2016-08" db="EMBL/GenBank/DDBJ databases">
        <authorList>
            <consortium name="Lentinula edodes genome sequencing consortium"/>
            <person name="Sakamoto Y."/>
            <person name="Nakade K."/>
            <person name="Sato S."/>
            <person name="Yoshida Y."/>
            <person name="Miyazaki K."/>
            <person name="Natsume S."/>
            <person name="Konno N."/>
        </authorList>
    </citation>
    <scope>NUCLEOTIDE SEQUENCE [LARGE SCALE GENOMIC DNA]</scope>
    <source>
        <strain evidence="1 2">NBRC 111202</strain>
    </source>
</reference>
<dbReference type="EMBL" id="BDGU01000839">
    <property type="protein sequence ID" value="GAW08933.1"/>
    <property type="molecule type" value="Genomic_DNA"/>
</dbReference>
<evidence type="ECO:0000313" key="1">
    <source>
        <dbReference type="EMBL" id="GAW08933.1"/>
    </source>
</evidence>
<sequence length="66" mass="7911">MILGKYLIFIPALELAEYYLITLCHRFPRHLVQQFVTFLLFSSRHSLAKKAQCQRSMTLLENHFRQ</sequence>
<dbReference type="Proteomes" id="UP000188533">
    <property type="component" value="Unassembled WGS sequence"/>
</dbReference>
<keyword evidence="2" id="KW-1185">Reference proteome</keyword>
<evidence type="ECO:0000313" key="2">
    <source>
        <dbReference type="Proteomes" id="UP000188533"/>
    </source>
</evidence>
<gene>
    <name evidence="1" type="ORF">LENED_011046</name>
</gene>
<reference evidence="1 2" key="2">
    <citation type="submission" date="2017-02" db="EMBL/GenBank/DDBJ databases">
        <title>A genome survey and senescence transcriptome analysis in Lentinula edodes.</title>
        <authorList>
            <person name="Sakamoto Y."/>
            <person name="Nakade K."/>
            <person name="Sato S."/>
            <person name="Yoshida Y."/>
            <person name="Miyazaki K."/>
            <person name="Natsume S."/>
            <person name="Konno N."/>
        </authorList>
    </citation>
    <scope>NUCLEOTIDE SEQUENCE [LARGE SCALE GENOMIC DNA]</scope>
    <source>
        <strain evidence="1 2">NBRC 111202</strain>
    </source>
</reference>
<proteinExistence type="predicted"/>
<protein>
    <submittedName>
        <fullName evidence="1">Uncharacterized protein</fullName>
    </submittedName>
</protein>